<proteinExistence type="predicted"/>
<feature type="transmembrane region" description="Helical" evidence="2">
    <location>
        <begin position="35"/>
        <end position="58"/>
    </location>
</feature>
<keyword evidence="4" id="KW-1185">Reference proteome</keyword>
<organism evidence="3 4">
    <name type="scientific">Plutella xylostella</name>
    <name type="common">Diamondback moth</name>
    <name type="synonym">Plutella maculipennis</name>
    <dbReference type="NCBI Taxonomy" id="51655"/>
    <lineage>
        <taxon>Eukaryota</taxon>
        <taxon>Metazoa</taxon>
        <taxon>Ecdysozoa</taxon>
        <taxon>Arthropoda</taxon>
        <taxon>Hexapoda</taxon>
        <taxon>Insecta</taxon>
        <taxon>Pterygota</taxon>
        <taxon>Neoptera</taxon>
        <taxon>Endopterygota</taxon>
        <taxon>Lepidoptera</taxon>
        <taxon>Glossata</taxon>
        <taxon>Ditrysia</taxon>
        <taxon>Yponomeutoidea</taxon>
        <taxon>Plutellidae</taxon>
        <taxon>Plutella</taxon>
    </lineage>
</organism>
<accession>A0A8S4GF98</accession>
<keyword evidence="2" id="KW-1133">Transmembrane helix</keyword>
<evidence type="ECO:0000313" key="3">
    <source>
        <dbReference type="EMBL" id="CAG9138627.1"/>
    </source>
</evidence>
<sequence>MLRHSKQVKREESRSDGRHGRAAVASSDHISDPVLAWRLVFVVAALVYVACNLVFLLLGTARRQRWDAPPDQDDLGE</sequence>
<feature type="region of interest" description="Disordered" evidence="1">
    <location>
        <begin position="1"/>
        <end position="27"/>
    </location>
</feature>
<dbReference type="Proteomes" id="UP000653454">
    <property type="component" value="Unassembled WGS sequence"/>
</dbReference>
<comment type="caution">
    <text evidence="3">The sequence shown here is derived from an EMBL/GenBank/DDBJ whole genome shotgun (WGS) entry which is preliminary data.</text>
</comment>
<evidence type="ECO:0000256" key="1">
    <source>
        <dbReference type="SAM" id="MobiDB-lite"/>
    </source>
</evidence>
<evidence type="ECO:0000313" key="4">
    <source>
        <dbReference type="Proteomes" id="UP000653454"/>
    </source>
</evidence>
<feature type="compositionally biased region" description="Basic and acidic residues" evidence="1">
    <location>
        <begin position="8"/>
        <end position="19"/>
    </location>
</feature>
<dbReference type="EMBL" id="CAJHNJ030000695">
    <property type="protein sequence ID" value="CAG9138627.1"/>
    <property type="molecule type" value="Genomic_DNA"/>
</dbReference>
<gene>
    <name evidence="3" type="ORF">PLXY2_LOCUS16879</name>
</gene>
<evidence type="ECO:0000256" key="2">
    <source>
        <dbReference type="SAM" id="Phobius"/>
    </source>
</evidence>
<keyword evidence="2" id="KW-0472">Membrane</keyword>
<name>A0A8S4GF98_PLUXY</name>
<dbReference type="AlphaFoldDB" id="A0A8S4GF98"/>
<keyword evidence="2" id="KW-0812">Transmembrane</keyword>
<protein>
    <submittedName>
        <fullName evidence="3">(diamondback moth) hypothetical protein</fullName>
    </submittedName>
</protein>
<reference evidence="3" key="1">
    <citation type="submission" date="2020-11" db="EMBL/GenBank/DDBJ databases">
        <authorList>
            <person name="Whiteford S."/>
        </authorList>
    </citation>
    <scope>NUCLEOTIDE SEQUENCE</scope>
</reference>